<evidence type="ECO:0000313" key="3">
    <source>
        <dbReference type="EMBL" id="QEC68935.1"/>
    </source>
</evidence>
<feature type="domain" description="YHS" evidence="2">
    <location>
        <begin position="54"/>
        <end position="96"/>
    </location>
</feature>
<reference evidence="3 4" key="1">
    <citation type="journal article" date="2016" name="Int. J. Syst. Evol. Microbiol.">
        <title>Panacibacter ginsenosidivorans gen. nov., sp. nov., with ginsenoside converting activity isolated from soil of a ginseng field.</title>
        <authorList>
            <person name="Siddiqi M.Z."/>
            <person name="Muhammad Shafi S."/>
            <person name="Choi K.D."/>
            <person name="Im W.T."/>
        </authorList>
    </citation>
    <scope>NUCLEOTIDE SEQUENCE [LARGE SCALE GENOMIC DNA]</scope>
    <source>
        <strain evidence="3 4">Gsoil1550</strain>
    </source>
</reference>
<evidence type="ECO:0000259" key="2">
    <source>
        <dbReference type="Pfam" id="PF04945"/>
    </source>
</evidence>
<dbReference type="EMBL" id="CP042435">
    <property type="protein sequence ID" value="QEC68935.1"/>
    <property type="molecule type" value="Genomic_DNA"/>
</dbReference>
<feature type="chain" id="PRO_5022796462" evidence="1">
    <location>
        <begin position="28"/>
        <end position="315"/>
    </location>
</feature>
<keyword evidence="4" id="KW-1185">Reference proteome</keyword>
<dbReference type="Pfam" id="PF04945">
    <property type="entry name" value="YHS"/>
    <property type="match status" value="2"/>
</dbReference>
<accession>A0A5B8VD10</accession>
<sequence>MKKIMMNIKAISAFILMLVALPSFTNAQKYEGKYFNNLNADGVIIDGYDAVAFFTDDKPVKGDAKFQYNYDDAVYYFASQEHLDMFKANPEKYKPQFGGWCAYAVSLGRVAPIDVNTFSIVNNRLVIQHNQRAVDGWNKDVQGNLSLADKYWPEVTAGGGKQIKTDAEKAFLNNTDPDGVTLQGYDAVAYFTDMKPTKGDPKYSARYNGATYWFASEAHASMFKDHPEMFAPQYGAFCGYAMSLNKLRPIDPNIWQIVDGRLILQHTQDAYDQFNKDAKGNTAKADGYWPGQIRKHAGKKVKFDAPAKPATTDAK</sequence>
<dbReference type="RefSeq" id="WP_147191474.1">
    <property type="nucleotide sequence ID" value="NZ_CP042435.1"/>
</dbReference>
<name>A0A5B8VD10_9BACT</name>
<proteinExistence type="predicted"/>
<dbReference type="OrthoDB" id="344729at2"/>
<evidence type="ECO:0000256" key="1">
    <source>
        <dbReference type="SAM" id="SignalP"/>
    </source>
</evidence>
<dbReference type="Proteomes" id="UP000321533">
    <property type="component" value="Chromosome"/>
</dbReference>
<feature type="domain" description="YHS" evidence="2">
    <location>
        <begin position="188"/>
        <end position="234"/>
    </location>
</feature>
<keyword evidence="1" id="KW-0732">Signal</keyword>
<evidence type="ECO:0000313" key="4">
    <source>
        <dbReference type="Proteomes" id="UP000321533"/>
    </source>
</evidence>
<dbReference type="KEGG" id="pgin:FRZ67_17065"/>
<feature type="signal peptide" evidence="1">
    <location>
        <begin position="1"/>
        <end position="27"/>
    </location>
</feature>
<dbReference type="InterPro" id="IPR007029">
    <property type="entry name" value="YHS_dom"/>
</dbReference>
<dbReference type="NCBIfam" id="NF041384">
    <property type="entry name" value="YHS_seleno_dom"/>
    <property type="match status" value="2"/>
</dbReference>
<protein>
    <submittedName>
        <fullName evidence="3">YHS domain-containing protein</fullName>
    </submittedName>
</protein>
<organism evidence="3 4">
    <name type="scientific">Panacibacter ginsenosidivorans</name>
    <dbReference type="NCBI Taxonomy" id="1813871"/>
    <lineage>
        <taxon>Bacteria</taxon>
        <taxon>Pseudomonadati</taxon>
        <taxon>Bacteroidota</taxon>
        <taxon>Chitinophagia</taxon>
        <taxon>Chitinophagales</taxon>
        <taxon>Chitinophagaceae</taxon>
        <taxon>Panacibacter</taxon>
    </lineage>
</organism>
<gene>
    <name evidence="3" type="ORF">FRZ67_17065</name>
</gene>
<dbReference type="AlphaFoldDB" id="A0A5B8VD10"/>